<dbReference type="InterPro" id="IPR000182">
    <property type="entry name" value="GNAT_dom"/>
</dbReference>
<dbReference type="Pfam" id="PF00583">
    <property type="entry name" value="Acetyltransf_1"/>
    <property type="match status" value="1"/>
</dbReference>
<name>A0A1X4GBT9_9CYAN</name>
<proteinExistence type="predicted"/>
<dbReference type="PROSITE" id="PS51186">
    <property type="entry name" value="GNAT"/>
    <property type="match status" value="1"/>
</dbReference>
<evidence type="ECO:0000313" key="2">
    <source>
        <dbReference type="EMBL" id="OSO94654.1"/>
    </source>
</evidence>
<evidence type="ECO:0000259" key="1">
    <source>
        <dbReference type="PROSITE" id="PS51186"/>
    </source>
</evidence>
<dbReference type="GO" id="GO:0016747">
    <property type="term" value="F:acyltransferase activity, transferring groups other than amino-acyl groups"/>
    <property type="evidence" value="ECO:0007669"/>
    <property type="project" value="InterPro"/>
</dbReference>
<sequence>MLVSLNACDWQVRVATSSDLSGIAQIITESFYSQNGLWGWAFPLFRIGIYEDLKYRLQTLMPHQTCLVAVHTSQSGNCKVLGTVELGVRSIHSWTSYSRLLPYVSNLAVAPRYRRYGLASSLLISCEQVCKTWGFQDIYLHVLEKNDQARKLYLKLGYEIYRVESSWQDFFFPSRQFFLHKRLR</sequence>
<dbReference type="EMBL" id="NBYN01000009">
    <property type="protein sequence ID" value="OSO94654.1"/>
    <property type="molecule type" value="Genomic_DNA"/>
</dbReference>
<dbReference type="RefSeq" id="WP_009342737.1">
    <property type="nucleotide sequence ID" value="NZ_NBYN01000009.1"/>
</dbReference>
<protein>
    <submittedName>
        <fullName evidence="2">N-acetyltransferase</fullName>
    </submittedName>
</protein>
<accession>A0A1X4GBT9</accession>
<dbReference type="PANTHER" id="PTHR47443">
    <property type="entry name" value="ACYL-COA N-ACYLTRANSFERASES (NAT) SUPERFAMILY PROTEIN"/>
    <property type="match status" value="1"/>
</dbReference>
<evidence type="ECO:0000313" key="3">
    <source>
        <dbReference type="Proteomes" id="UP000192997"/>
    </source>
</evidence>
<organism evidence="2 3">
    <name type="scientific">Cylindrospermopsis raciborskii CENA303</name>
    <dbReference type="NCBI Taxonomy" id="1170769"/>
    <lineage>
        <taxon>Bacteria</taxon>
        <taxon>Bacillati</taxon>
        <taxon>Cyanobacteriota</taxon>
        <taxon>Cyanophyceae</taxon>
        <taxon>Nostocales</taxon>
        <taxon>Aphanizomenonaceae</taxon>
        <taxon>Cylindrospermopsis</taxon>
    </lineage>
</organism>
<reference evidence="3" key="1">
    <citation type="submission" date="2017-04" db="EMBL/GenBank/DDBJ databases">
        <authorList>
            <person name="Abreu V.A."/>
            <person name="Popin R.V."/>
            <person name="Rigonato J."/>
            <person name="Andreote A.P."/>
            <person name="Schaker P.C."/>
            <person name="Hoff-Risseti C."/>
            <person name="Alvarenga D.O."/>
            <person name="Varani A.M."/>
            <person name="Fiore M.F."/>
        </authorList>
    </citation>
    <scope>NUCLEOTIDE SEQUENCE [LARGE SCALE GENOMIC DNA]</scope>
    <source>
        <strain evidence="3">CENA303</strain>
    </source>
</reference>
<dbReference type="SUPFAM" id="SSF55729">
    <property type="entry name" value="Acyl-CoA N-acyltransferases (Nat)"/>
    <property type="match status" value="1"/>
</dbReference>
<gene>
    <name evidence="2" type="ORF">B7O87_02425</name>
</gene>
<dbReference type="AlphaFoldDB" id="A0A1X4GBT9"/>
<dbReference type="InterPro" id="IPR016181">
    <property type="entry name" value="Acyl_CoA_acyltransferase"/>
</dbReference>
<dbReference type="Proteomes" id="UP000192997">
    <property type="component" value="Unassembled WGS sequence"/>
</dbReference>
<comment type="caution">
    <text evidence="2">The sequence shown here is derived from an EMBL/GenBank/DDBJ whole genome shotgun (WGS) entry which is preliminary data.</text>
</comment>
<dbReference type="CDD" id="cd04301">
    <property type="entry name" value="NAT_SF"/>
    <property type="match status" value="1"/>
</dbReference>
<feature type="domain" description="N-acetyltransferase" evidence="1">
    <location>
        <begin position="10"/>
        <end position="184"/>
    </location>
</feature>
<dbReference type="PANTHER" id="PTHR47443:SF3">
    <property type="entry name" value="GCN5-RELATED N-ACETYLTRANSFERASE 4, CHLOROPLASTIC"/>
    <property type="match status" value="1"/>
</dbReference>
<keyword evidence="2" id="KW-0808">Transferase</keyword>
<dbReference type="Gene3D" id="3.40.630.30">
    <property type="match status" value="1"/>
</dbReference>